<sequence length="68" mass="8397">METNYIIILDYSIGEVIKIRLDRQQIEESERYDDFESYLSTLEDKYNFRLKDCLWMCTETYNERCFGF</sequence>
<name>A0A412XF67_BACUN</name>
<evidence type="ECO:0000313" key="2">
    <source>
        <dbReference type="Proteomes" id="UP000285343"/>
    </source>
</evidence>
<dbReference type="Proteomes" id="UP000285343">
    <property type="component" value="Unassembled WGS sequence"/>
</dbReference>
<comment type="caution">
    <text evidence="1">The sequence shown here is derived from an EMBL/GenBank/DDBJ whole genome shotgun (WGS) entry which is preliminary data.</text>
</comment>
<accession>A0A412XF67</accession>
<gene>
    <name evidence="1" type="ORF">DWW14_10700</name>
</gene>
<reference evidence="1 2" key="1">
    <citation type="submission" date="2018-08" db="EMBL/GenBank/DDBJ databases">
        <title>A genome reference for cultivated species of the human gut microbiota.</title>
        <authorList>
            <person name="Zou Y."/>
            <person name="Xue W."/>
            <person name="Luo G."/>
        </authorList>
    </citation>
    <scope>NUCLEOTIDE SEQUENCE [LARGE SCALE GENOMIC DNA]</scope>
    <source>
        <strain evidence="1 2">AF14-42</strain>
    </source>
</reference>
<dbReference type="EMBL" id="QRZC01000012">
    <property type="protein sequence ID" value="RGV41852.1"/>
    <property type="molecule type" value="Genomic_DNA"/>
</dbReference>
<dbReference type="AlphaFoldDB" id="A0A412XF67"/>
<evidence type="ECO:0000313" key="1">
    <source>
        <dbReference type="EMBL" id="RGV41852.1"/>
    </source>
</evidence>
<organism evidence="1 2">
    <name type="scientific">Bacteroides uniformis</name>
    <dbReference type="NCBI Taxonomy" id="820"/>
    <lineage>
        <taxon>Bacteria</taxon>
        <taxon>Pseudomonadati</taxon>
        <taxon>Bacteroidota</taxon>
        <taxon>Bacteroidia</taxon>
        <taxon>Bacteroidales</taxon>
        <taxon>Bacteroidaceae</taxon>
        <taxon>Bacteroides</taxon>
    </lineage>
</organism>
<proteinExistence type="predicted"/>
<protein>
    <submittedName>
        <fullName evidence="1">Uncharacterized protein</fullName>
    </submittedName>
</protein>